<dbReference type="PANTHER" id="PTHR43794">
    <property type="entry name" value="AMINOHYDROLASE SSNA-RELATED"/>
    <property type="match status" value="1"/>
</dbReference>
<dbReference type="InterPro" id="IPR006680">
    <property type="entry name" value="Amidohydro-rel"/>
</dbReference>
<keyword evidence="2 5" id="KW-0479">Metal-binding</keyword>
<dbReference type="Pfam" id="PF01979">
    <property type="entry name" value="Amidohydro_1"/>
    <property type="match status" value="1"/>
</dbReference>
<comment type="similarity">
    <text evidence="1">Belongs to the metallo-dependent hydrolases superfamily. ATZ/TRZ family.</text>
</comment>
<evidence type="ECO:0000256" key="3">
    <source>
        <dbReference type="ARBA" id="ARBA00022801"/>
    </source>
</evidence>
<evidence type="ECO:0000259" key="6">
    <source>
        <dbReference type="Pfam" id="PF01979"/>
    </source>
</evidence>
<dbReference type="InterPro" id="IPR032466">
    <property type="entry name" value="Metal_Hydrolase"/>
</dbReference>
<evidence type="ECO:0000256" key="4">
    <source>
        <dbReference type="ARBA" id="ARBA00022833"/>
    </source>
</evidence>
<dbReference type="GO" id="GO:0050270">
    <property type="term" value="F:S-adenosylhomocysteine deaminase activity"/>
    <property type="evidence" value="ECO:0007669"/>
    <property type="project" value="UniProtKB-UniRule"/>
</dbReference>
<evidence type="ECO:0000313" key="7">
    <source>
        <dbReference type="EMBL" id="QBQ54685.1"/>
    </source>
</evidence>
<dbReference type="Gene3D" id="2.30.40.10">
    <property type="entry name" value="Urease, subunit C, domain 1"/>
    <property type="match status" value="1"/>
</dbReference>
<feature type="binding site" evidence="5">
    <location>
        <position position="306"/>
    </location>
    <ligand>
        <name>substrate</name>
    </ligand>
</feature>
<dbReference type="Gene3D" id="3.20.20.140">
    <property type="entry name" value="Metal-dependent hydrolases"/>
    <property type="match status" value="1"/>
</dbReference>
<name>A0A4V1AVX8_9GAMM</name>
<comment type="catalytic activity">
    <reaction evidence="5">
        <text>S-methyl-5'-thioadenosine + H2O + H(+) = S-methyl-5'-thioinosine + NH4(+)</text>
        <dbReference type="Rhea" id="RHEA:25025"/>
        <dbReference type="ChEBI" id="CHEBI:15377"/>
        <dbReference type="ChEBI" id="CHEBI:15378"/>
        <dbReference type="ChEBI" id="CHEBI:17509"/>
        <dbReference type="ChEBI" id="CHEBI:28938"/>
        <dbReference type="ChEBI" id="CHEBI:48595"/>
        <dbReference type="EC" id="3.5.4.31"/>
    </reaction>
</comment>
<dbReference type="EMBL" id="CP038033">
    <property type="protein sequence ID" value="QBQ54685.1"/>
    <property type="molecule type" value="Genomic_DNA"/>
</dbReference>
<gene>
    <name evidence="5" type="primary">mtaD</name>
    <name evidence="7" type="ORF">E3U44_09310</name>
</gene>
<dbReference type="PANTHER" id="PTHR43794:SF11">
    <property type="entry name" value="AMIDOHYDROLASE-RELATED DOMAIN-CONTAINING PROTEIN"/>
    <property type="match status" value="1"/>
</dbReference>
<dbReference type="SUPFAM" id="SSF51556">
    <property type="entry name" value="Metallo-dependent hydrolases"/>
    <property type="match status" value="1"/>
</dbReference>
<sequence>MQNFNTLIYAPWIIPVIPENQILENHCLAIHQGRIVDCLPRAHAEVRYQNAHLIELTQHALIPGLVNTHTHSPMSLLRGLADDLPLMEWLEGYIWPAESKWVSETFVRDGALLAIAEMLRGGITCFNDMYFFPEIVAQVAAKVGMRAVIGMIVIDFPSSWAKTSEDYIRKGLELNDQYRAHPLIKTAFAPHAPYTVSDGPLKQVATLAKELNIPVHMHLHETAEEVNRGLAQYGVRPLERLQRLGLLSSQLLAVHMTQLTDQEIQTLAASSAHVIHCPESNLKLASGFCPVAKLYQAGVNIALGTDGAASNNDLDMFVEMRLAALLAKALAGDASAIPANQALRMATLNGAKALGLEQEIGSLEIGKVADIVAVNLGELETQPLYDPTSQLVYTAGRDRVSDVWIAGQQVLKKRQFTTLDESLILSQTQAWAERIQEARKPI</sequence>
<dbReference type="HAMAP" id="MF_01281">
    <property type="entry name" value="MTA_SAH_deamin"/>
    <property type="match status" value="1"/>
</dbReference>
<dbReference type="KEGG" id="nwr:E3U44_09310"/>
<dbReference type="NCBIfam" id="NF006549">
    <property type="entry name" value="PRK09045.1"/>
    <property type="match status" value="1"/>
</dbReference>
<dbReference type="Proteomes" id="UP000294325">
    <property type="component" value="Chromosome"/>
</dbReference>
<comment type="cofactor">
    <cofactor evidence="5">
        <name>Zn(2+)</name>
        <dbReference type="ChEBI" id="CHEBI:29105"/>
    </cofactor>
    <text evidence="5">Binds 1 zinc ion per subunit.</text>
</comment>
<feature type="binding site" evidence="5">
    <location>
        <position position="69"/>
    </location>
    <ligand>
        <name>Zn(2+)</name>
        <dbReference type="ChEBI" id="CHEBI:29105"/>
    </ligand>
</feature>
<dbReference type="RefSeq" id="WP_134357878.1">
    <property type="nucleotide sequence ID" value="NZ_CP038033.1"/>
</dbReference>
<protein>
    <recommendedName>
        <fullName evidence="5">5-methylthioadenosine/S-adenosylhomocysteine deaminase</fullName>
        <shortName evidence="5">MTA/SAH deaminase</shortName>
        <ecNumber evidence="5">3.5.4.28</ecNumber>
        <ecNumber evidence="5">3.5.4.31</ecNumber>
    </recommendedName>
</protein>
<comment type="catalytic activity">
    <reaction evidence="5">
        <text>S-adenosyl-L-homocysteine + H2O + H(+) = S-inosyl-L-homocysteine + NH4(+)</text>
        <dbReference type="Rhea" id="RHEA:20716"/>
        <dbReference type="ChEBI" id="CHEBI:15377"/>
        <dbReference type="ChEBI" id="CHEBI:15378"/>
        <dbReference type="ChEBI" id="CHEBI:28938"/>
        <dbReference type="ChEBI" id="CHEBI:57856"/>
        <dbReference type="ChEBI" id="CHEBI:57985"/>
        <dbReference type="EC" id="3.5.4.28"/>
    </reaction>
</comment>
<proteinExistence type="inferred from homology"/>
<feature type="binding site" evidence="5">
    <location>
        <position position="306"/>
    </location>
    <ligand>
        <name>Zn(2+)</name>
        <dbReference type="ChEBI" id="CHEBI:29105"/>
    </ligand>
</feature>
<dbReference type="GO" id="GO:0090614">
    <property type="term" value="F:5'-methylthioadenosine deaminase activity"/>
    <property type="evidence" value="ECO:0007669"/>
    <property type="project" value="UniProtKB-UniRule"/>
</dbReference>
<dbReference type="SUPFAM" id="SSF51338">
    <property type="entry name" value="Composite domain of metallo-dependent hydrolases"/>
    <property type="match status" value="1"/>
</dbReference>
<dbReference type="InterPro" id="IPR011059">
    <property type="entry name" value="Metal-dep_hydrolase_composite"/>
</dbReference>
<dbReference type="CDD" id="cd01298">
    <property type="entry name" value="ATZ_TRZ_like"/>
    <property type="match status" value="1"/>
</dbReference>
<dbReference type="OrthoDB" id="9807210at2"/>
<organism evidence="7 8">
    <name type="scientific">Nitrosococcus wardiae</name>
    <dbReference type="NCBI Taxonomy" id="1814290"/>
    <lineage>
        <taxon>Bacteria</taxon>
        <taxon>Pseudomonadati</taxon>
        <taxon>Pseudomonadota</taxon>
        <taxon>Gammaproteobacteria</taxon>
        <taxon>Chromatiales</taxon>
        <taxon>Chromatiaceae</taxon>
        <taxon>Nitrosococcus</taxon>
    </lineage>
</organism>
<keyword evidence="4 5" id="KW-0862">Zinc</keyword>
<feature type="binding site" evidence="5">
    <location>
        <position position="98"/>
    </location>
    <ligand>
        <name>substrate</name>
    </ligand>
</feature>
<feature type="binding site" evidence="5">
    <location>
        <position position="218"/>
    </location>
    <ligand>
        <name>Zn(2+)</name>
        <dbReference type="ChEBI" id="CHEBI:29105"/>
    </ligand>
</feature>
<comment type="function">
    <text evidence="5">Catalyzes the deamination of 5-methylthioadenosine and S-adenosyl-L-homocysteine into 5-methylthioinosine and S-inosyl-L-homocysteine, respectively. Is also able to deaminate adenosine.</text>
</comment>
<evidence type="ECO:0000256" key="5">
    <source>
        <dbReference type="HAMAP-Rule" id="MF_01281"/>
    </source>
</evidence>
<evidence type="ECO:0000256" key="1">
    <source>
        <dbReference type="ARBA" id="ARBA00006745"/>
    </source>
</evidence>
<dbReference type="AlphaFoldDB" id="A0A4V1AVX8"/>
<feature type="domain" description="Amidohydrolase-related" evidence="6">
    <location>
        <begin position="61"/>
        <end position="410"/>
    </location>
</feature>
<dbReference type="EC" id="3.5.4.28" evidence="5"/>
<dbReference type="InterPro" id="IPR023512">
    <property type="entry name" value="Deaminase_MtaD/DadD"/>
</dbReference>
<evidence type="ECO:0000256" key="2">
    <source>
        <dbReference type="ARBA" id="ARBA00022723"/>
    </source>
</evidence>
<accession>A0A4V1AVX8</accession>
<evidence type="ECO:0000313" key="8">
    <source>
        <dbReference type="Proteomes" id="UP000294325"/>
    </source>
</evidence>
<dbReference type="InterPro" id="IPR050287">
    <property type="entry name" value="MTA/SAH_deaminase"/>
</dbReference>
<dbReference type="FunFam" id="3.20.20.140:FF:000014">
    <property type="entry name" value="5-methylthioadenosine/S-adenosylhomocysteine deaminase"/>
    <property type="match status" value="1"/>
</dbReference>
<feature type="binding site" evidence="5">
    <location>
        <position position="71"/>
    </location>
    <ligand>
        <name>Zn(2+)</name>
        <dbReference type="ChEBI" id="CHEBI:29105"/>
    </ligand>
</feature>
<dbReference type="EC" id="3.5.4.31" evidence="5"/>
<comment type="similarity">
    <text evidence="5">Belongs to the metallo-dependent hydrolases superfamily. MTA/SAH deaminase family.</text>
</comment>
<comment type="caution">
    <text evidence="5">Lacks conserved residue(s) required for the propagation of feature annotation.</text>
</comment>
<feature type="binding site" evidence="5">
    <location>
        <position position="221"/>
    </location>
    <ligand>
        <name>substrate</name>
    </ligand>
</feature>
<reference evidence="7 8" key="1">
    <citation type="submission" date="2019-03" db="EMBL/GenBank/DDBJ databases">
        <title>The genome sequence of Nitrosococcus wardiae strain D1FHST reveals the archetypal metabolic capacity of ammonia-oxidizing Gammaproteobacteria.</title>
        <authorList>
            <person name="Wang L."/>
            <person name="Lim C.K."/>
            <person name="Hanson T.E."/>
            <person name="Dang H."/>
            <person name="Klotz M.G."/>
        </authorList>
    </citation>
    <scope>NUCLEOTIDE SEQUENCE [LARGE SCALE GENOMIC DNA]</scope>
    <source>
        <strain evidence="7 8">D1FHS</strain>
    </source>
</reference>
<keyword evidence="3 5" id="KW-0378">Hydrolase</keyword>
<keyword evidence="8" id="KW-1185">Reference proteome</keyword>
<dbReference type="GO" id="GO:0046872">
    <property type="term" value="F:metal ion binding"/>
    <property type="evidence" value="ECO:0007669"/>
    <property type="project" value="UniProtKB-KW"/>
</dbReference>
<feature type="binding site" evidence="5">
    <location>
        <position position="191"/>
    </location>
    <ligand>
        <name>substrate</name>
    </ligand>
</feature>